<keyword evidence="5" id="KW-1185">Reference proteome</keyword>
<protein>
    <submittedName>
        <fullName evidence="4">NAD(P)/FAD-dependent oxidoreductase</fullName>
    </submittedName>
</protein>
<dbReference type="GO" id="GO:0016491">
    <property type="term" value="F:oxidoreductase activity"/>
    <property type="evidence" value="ECO:0007669"/>
    <property type="project" value="UniProtKB-KW"/>
</dbReference>
<dbReference type="Proteomes" id="UP000297564">
    <property type="component" value="Unassembled WGS sequence"/>
</dbReference>
<dbReference type="PANTHER" id="PTHR48105">
    <property type="entry name" value="THIOREDOXIN REDUCTASE 1-RELATED-RELATED"/>
    <property type="match status" value="1"/>
</dbReference>
<feature type="domain" description="FAD/NAD(P)-binding" evidence="3">
    <location>
        <begin position="9"/>
        <end position="291"/>
    </location>
</feature>
<sequence>MSQSADLLDCLVVGAGPAGLTSAVYLARFRRRLRLVDAGESRVQWIPRTRNVLGFPDGIGGTALLARMREHAACYGIEPWAARVASLARDDEGIFEAAMEGSGAIVRARTVILCTGATDIPPDIEGLDAGLRCGNVRYCPVCDGFETQHQRVAVLGREEHGLREALFVAGFDNEVTWLSMGTRQDVDSAAGERLAACGVRVANGQPRRIACSPGEGIAVHMEDGASLNFDVLYPALGQRHASALATALGARAGEDGQLEVDAHQRTAVPGLWAAGDVAQGLNQINVAAGQAAIAATSVHNFLGQP</sequence>
<dbReference type="RefSeq" id="WP_135283165.1">
    <property type="nucleotide sequence ID" value="NZ_SMLL01000001.1"/>
</dbReference>
<keyword evidence="1" id="KW-0285">Flavoprotein</keyword>
<dbReference type="InterPro" id="IPR036188">
    <property type="entry name" value="FAD/NAD-bd_sf"/>
</dbReference>
<dbReference type="Pfam" id="PF07992">
    <property type="entry name" value="Pyr_redox_2"/>
    <property type="match status" value="1"/>
</dbReference>
<comment type="caution">
    <text evidence="4">The sequence shown here is derived from an EMBL/GenBank/DDBJ whole genome shotgun (WGS) entry which is preliminary data.</text>
</comment>
<evidence type="ECO:0000313" key="4">
    <source>
        <dbReference type="EMBL" id="TFZ04284.1"/>
    </source>
</evidence>
<organism evidence="4 5">
    <name type="scientific">Ramlibacter rhizophilus</name>
    <dbReference type="NCBI Taxonomy" id="1781167"/>
    <lineage>
        <taxon>Bacteria</taxon>
        <taxon>Pseudomonadati</taxon>
        <taxon>Pseudomonadota</taxon>
        <taxon>Betaproteobacteria</taxon>
        <taxon>Burkholderiales</taxon>
        <taxon>Comamonadaceae</taxon>
        <taxon>Ramlibacter</taxon>
    </lineage>
</organism>
<keyword evidence="2" id="KW-0560">Oxidoreductase</keyword>
<dbReference type="EMBL" id="SMLL01000001">
    <property type="protein sequence ID" value="TFZ04284.1"/>
    <property type="molecule type" value="Genomic_DNA"/>
</dbReference>
<evidence type="ECO:0000256" key="1">
    <source>
        <dbReference type="ARBA" id="ARBA00022630"/>
    </source>
</evidence>
<evidence type="ECO:0000259" key="3">
    <source>
        <dbReference type="Pfam" id="PF07992"/>
    </source>
</evidence>
<dbReference type="Gene3D" id="3.50.50.60">
    <property type="entry name" value="FAD/NAD(P)-binding domain"/>
    <property type="match status" value="2"/>
</dbReference>
<accession>A0A4Z0C0F3</accession>
<dbReference type="SUPFAM" id="SSF51905">
    <property type="entry name" value="FAD/NAD(P)-binding domain"/>
    <property type="match status" value="1"/>
</dbReference>
<evidence type="ECO:0000313" key="5">
    <source>
        <dbReference type="Proteomes" id="UP000297564"/>
    </source>
</evidence>
<dbReference type="InterPro" id="IPR050097">
    <property type="entry name" value="Ferredoxin-NADP_redctase_2"/>
</dbReference>
<reference evidence="4 5" key="1">
    <citation type="submission" date="2019-03" db="EMBL/GenBank/DDBJ databases">
        <title>Ramlibacter rhizophilus CCTCC AB2015357, whole genome shotgun sequence.</title>
        <authorList>
            <person name="Zhang X."/>
            <person name="Feng G."/>
            <person name="Zhu H."/>
        </authorList>
    </citation>
    <scope>NUCLEOTIDE SEQUENCE [LARGE SCALE GENOMIC DNA]</scope>
    <source>
        <strain evidence="4 5">CCTCC AB2015357</strain>
    </source>
</reference>
<name>A0A4Z0C0F3_9BURK</name>
<dbReference type="PRINTS" id="PR00368">
    <property type="entry name" value="FADPNR"/>
</dbReference>
<dbReference type="PRINTS" id="PR00469">
    <property type="entry name" value="PNDRDTASEII"/>
</dbReference>
<dbReference type="AlphaFoldDB" id="A0A4Z0C0F3"/>
<gene>
    <name evidence="4" type="ORF">EZ242_00555</name>
</gene>
<proteinExistence type="predicted"/>
<dbReference type="InterPro" id="IPR023753">
    <property type="entry name" value="FAD/NAD-binding_dom"/>
</dbReference>
<dbReference type="OrthoDB" id="9786503at2"/>
<evidence type="ECO:0000256" key="2">
    <source>
        <dbReference type="ARBA" id="ARBA00023002"/>
    </source>
</evidence>